<dbReference type="InterPro" id="IPR029044">
    <property type="entry name" value="Nucleotide-diphossugar_trans"/>
</dbReference>
<evidence type="ECO:0000259" key="1">
    <source>
        <dbReference type="Pfam" id="PF00535"/>
    </source>
</evidence>
<dbReference type="SUPFAM" id="SSF53448">
    <property type="entry name" value="Nucleotide-diphospho-sugar transferases"/>
    <property type="match status" value="1"/>
</dbReference>
<reference evidence="2" key="1">
    <citation type="submission" date="2024-02" db="EMBL/GenBank/DDBJ databases">
        <authorList>
            <consortium name="Clinical and Environmental Microbiology Branch: Whole genome sequencing antimicrobial resistance pathogens in the healthcare setting"/>
        </authorList>
    </citation>
    <scope>NUCLEOTIDE SEQUENCE</scope>
    <source>
        <strain evidence="2">2021GO-0154</strain>
    </source>
</reference>
<evidence type="ECO:0000313" key="2">
    <source>
        <dbReference type="EMBL" id="EMJ5136060.1"/>
    </source>
</evidence>
<sequence>MVKLKMSMLPLKKTFSAVKISNQLLLKMNINPLKAPENEASIMNHWKYTDKVYVSCVCITFNQEGYIRDAINGMLAQVTDYRFEVIIHDDVSNDNTRKILLEYKNKYPNIIKLVLQTENQYQQGKKITPLAIAHADGEYIALCEGDDYWIDEYKLQKQIKELISNPNVNLVITQALSLYPDGTTEKFCNLGSTKRYISFADCILGPKKDFYPTATFFFKRSIIVSLPDWFYTIAPVSDYYIQLFASYPVGCIYLPDITAVYRREAVGSWTSSTNLSDYILVLKKRIICNELIGQTFKLNKIQKTSLKNRKALYFKDLSFTYLKCNDIKNFIKFSYFALNTSPLYYFKLIISFLKSRIKK</sequence>
<organism evidence="2">
    <name type="scientific">Providencia stuartii</name>
    <dbReference type="NCBI Taxonomy" id="588"/>
    <lineage>
        <taxon>Bacteria</taxon>
        <taxon>Pseudomonadati</taxon>
        <taxon>Pseudomonadota</taxon>
        <taxon>Gammaproteobacteria</taxon>
        <taxon>Enterobacterales</taxon>
        <taxon>Morganellaceae</taxon>
        <taxon>Providencia</taxon>
    </lineage>
</organism>
<dbReference type="EMBL" id="ABMABF030000016">
    <property type="protein sequence ID" value="EMJ5136060.1"/>
    <property type="molecule type" value="Genomic_DNA"/>
</dbReference>
<protein>
    <submittedName>
        <fullName evidence="2">Glycosyltransferase</fullName>
    </submittedName>
</protein>
<gene>
    <name evidence="2" type="ORF">RG298_003842</name>
</gene>
<dbReference type="Gene3D" id="3.90.550.10">
    <property type="entry name" value="Spore Coat Polysaccharide Biosynthesis Protein SpsA, Chain A"/>
    <property type="match status" value="1"/>
</dbReference>
<feature type="domain" description="Glycosyltransferase 2-like" evidence="1">
    <location>
        <begin position="55"/>
        <end position="221"/>
    </location>
</feature>
<comment type="caution">
    <text evidence="2">The sequence shown here is derived from an EMBL/GenBank/DDBJ whole genome shotgun (WGS) entry which is preliminary data.</text>
</comment>
<dbReference type="PANTHER" id="PTHR22916">
    <property type="entry name" value="GLYCOSYLTRANSFERASE"/>
    <property type="match status" value="1"/>
</dbReference>
<dbReference type="InterPro" id="IPR001173">
    <property type="entry name" value="Glyco_trans_2-like"/>
</dbReference>
<proteinExistence type="predicted"/>
<dbReference type="GO" id="GO:0016758">
    <property type="term" value="F:hexosyltransferase activity"/>
    <property type="evidence" value="ECO:0007669"/>
    <property type="project" value="UniProtKB-ARBA"/>
</dbReference>
<dbReference type="AlphaFoldDB" id="A0AAI9DF98"/>
<dbReference type="PANTHER" id="PTHR22916:SF3">
    <property type="entry name" value="UDP-GLCNAC:BETAGAL BETA-1,3-N-ACETYLGLUCOSAMINYLTRANSFERASE-LIKE PROTEIN 1"/>
    <property type="match status" value="1"/>
</dbReference>
<accession>A0AAI9DF98</accession>
<dbReference type="Pfam" id="PF00535">
    <property type="entry name" value="Glycos_transf_2"/>
    <property type="match status" value="1"/>
</dbReference>
<name>A0AAI9DF98_PROST</name>